<dbReference type="Pfam" id="PF13676">
    <property type="entry name" value="TIR_2"/>
    <property type="match status" value="1"/>
</dbReference>
<dbReference type="InterPro" id="IPR035897">
    <property type="entry name" value="Toll_tir_struct_dom_sf"/>
</dbReference>
<reference evidence="2" key="1">
    <citation type="submission" date="2020-05" db="EMBL/GenBank/DDBJ databases">
        <title>Phylogenomic resolution of chytrid fungi.</title>
        <authorList>
            <person name="Stajich J.E."/>
            <person name="Amses K."/>
            <person name="Simmons R."/>
            <person name="Seto K."/>
            <person name="Myers J."/>
            <person name="Bonds A."/>
            <person name="Quandt C.A."/>
            <person name="Barry K."/>
            <person name="Liu P."/>
            <person name="Grigoriev I."/>
            <person name="Longcore J.E."/>
            <person name="James T.Y."/>
        </authorList>
    </citation>
    <scope>NUCLEOTIDE SEQUENCE</scope>
    <source>
        <strain evidence="2">JEL0513</strain>
    </source>
</reference>
<dbReference type="EMBL" id="JADGJH010000035">
    <property type="protein sequence ID" value="KAJ3141381.1"/>
    <property type="molecule type" value="Genomic_DNA"/>
</dbReference>
<name>A0AAD5T9J0_9FUNG</name>
<proteinExistence type="predicted"/>
<organism evidence="2 3">
    <name type="scientific">Physocladia obscura</name>
    <dbReference type="NCBI Taxonomy" id="109957"/>
    <lineage>
        <taxon>Eukaryota</taxon>
        <taxon>Fungi</taxon>
        <taxon>Fungi incertae sedis</taxon>
        <taxon>Chytridiomycota</taxon>
        <taxon>Chytridiomycota incertae sedis</taxon>
        <taxon>Chytridiomycetes</taxon>
        <taxon>Chytridiales</taxon>
        <taxon>Chytriomycetaceae</taxon>
        <taxon>Physocladia</taxon>
    </lineage>
</organism>
<evidence type="ECO:0000259" key="1">
    <source>
        <dbReference type="Pfam" id="PF13676"/>
    </source>
</evidence>
<keyword evidence="3" id="KW-1185">Reference proteome</keyword>
<evidence type="ECO:0000313" key="3">
    <source>
        <dbReference type="Proteomes" id="UP001211907"/>
    </source>
</evidence>
<dbReference type="Proteomes" id="UP001211907">
    <property type="component" value="Unassembled WGS sequence"/>
</dbReference>
<evidence type="ECO:0000313" key="2">
    <source>
        <dbReference type="EMBL" id="KAJ3141381.1"/>
    </source>
</evidence>
<dbReference type="InterPro" id="IPR000157">
    <property type="entry name" value="TIR_dom"/>
</dbReference>
<feature type="domain" description="TIR" evidence="1">
    <location>
        <begin position="43"/>
        <end position="120"/>
    </location>
</feature>
<dbReference type="AlphaFoldDB" id="A0AAD5T9J0"/>
<sequence length="445" mass="49435">MISSNTADSDTDETFEALHADALKYRKDDDVHVTDGEYGMKMVMISLHVATMEPSAKWLKSELEKRGVSVWMCTTALQAGDNYRNEIVEAVKSSRVVLPMINKNWSKSGECEAEFQLAIRTNLISHDTGATAHTITVDGADGKPYPISGIRRPAFLPLKFPDIEWRENPGVEQLSCLTNFVVCNDVTLLEDASGATKADILQQIIHGLRNLGIKVNRLHGDAAFIHMAKRTVSNVRNPVELAKQVIAGIQVQLQNTQDLFTLVSSKASSSFAGANLRPFALTDLKKRYLGYCTNLRNGCEVLWSLEFHIDPATLPADDDRLIIPITGSMTASIMKVTDEAHTQESKASLAIFSNHKAKSHSAIAQLKGRFNRERGLAILDAFQKQDEYGIIRICKYRIILEQDPNNSAENGKYATGLFHPIPDDKDHYIHDDDEWTAVIRLIATA</sequence>
<dbReference type="SUPFAM" id="SSF52200">
    <property type="entry name" value="Toll/Interleukin receptor TIR domain"/>
    <property type="match status" value="1"/>
</dbReference>
<comment type="caution">
    <text evidence="2">The sequence shown here is derived from an EMBL/GenBank/DDBJ whole genome shotgun (WGS) entry which is preliminary data.</text>
</comment>
<gene>
    <name evidence="2" type="ORF">HK100_007417</name>
</gene>
<accession>A0AAD5T9J0</accession>
<dbReference type="GO" id="GO:0007165">
    <property type="term" value="P:signal transduction"/>
    <property type="evidence" value="ECO:0007669"/>
    <property type="project" value="InterPro"/>
</dbReference>
<protein>
    <recommendedName>
        <fullName evidence="1">TIR domain-containing protein</fullName>
    </recommendedName>
</protein>
<dbReference type="Gene3D" id="3.40.50.10140">
    <property type="entry name" value="Toll/interleukin-1 receptor homology (TIR) domain"/>
    <property type="match status" value="1"/>
</dbReference>